<reference evidence="1" key="1">
    <citation type="submission" date="2021-02" db="EMBL/GenBank/DDBJ databases">
        <authorList>
            <consortium name="DOE Joint Genome Institute"/>
            <person name="Ahrendt S."/>
            <person name="Looney B.P."/>
            <person name="Miyauchi S."/>
            <person name="Morin E."/>
            <person name="Drula E."/>
            <person name="Courty P.E."/>
            <person name="Chicoki N."/>
            <person name="Fauchery L."/>
            <person name="Kohler A."/>
            <person name="Kuo A."/>
            <person name="Labutti K."/>
            <person name="Pangilinan J."/>
            <person name="Lipzen A."/>
            <person name="Riley R."/>
            <person name="Andreopoulos W."/>
            <person name="He G."/>
            <person name="Johnson J."/>
            <person name="Barry K.W."/>
            <person name="Grigoriev I.V."/>
            <person name="Nagy L."/>
            <person name="Hibbett D."/>
            <person name="Henrissat B."/>
            <person name="Matheny P.B."/>
            <person name="Labbe J."/>
            <person name="Martin F."/>
        </authorList>
    </citation>
    <scope>NUCLEOTIDE SEQUENCE</scope>
    <source>
        <strain evidence="1">FP105234-sp</strain>
    </source>
</reference>
<protein>
    <submittedName>
        <fullName evidence="1">Uncharacterized protein</fullName>
    </submittedName>
</protein>
<evidence type="ECO:0000313" key="1">
    <source>
        <dbReference type="EMBL" id="KAI0046457.1"/>
    </source>
</evidence>
<keyword evidence="2" id="KW-1185">Reference proteome</keyword>
<name>A0ACB8RRE8_9AGAM</name>
<reference evidence="1" key="2">
    <citation type="journal article" date="2022" name="New Phytol.">
        <title>Evolutionary transition to the ectomycorrhizal habit in the genomes of a hyperdiverse lineage of mushroom-forming fungi.</title>
        <authorList>
            <person name="Looney B."/>
            <person name="Miyauchi S."/>
            <person name="Morin E."/>
            <person name="Drula E."/>
            <person name="Courty P.E."/>
            <person name="Kohler A."/>
            <person name="Kuo A."/>
            <person name="LaButti K."/>
            <person name="Pangilinan J."/>
            <person name="Lipzen A."/>
            <person name="Riley R."/>
            <person name="Andreopoulos W."/>
            <person name="He G."/>
            <person name="Johnson J."/>
            <person name="Nolan M."/>
            <person name="Tritt A."/>
            <person name="Barry K.W."/>
            <person name="Grigoriev I.V."/>
            <person name="Nagy L.G."/>
            <person name="Hibbett D."/>
            <person name="Henrissat B."/>
            <person name="Matheny P.B."/>
            <person name="Labbe J."/>
            <person name="Martin F.M."/>
        </authorList>
    </citation>
    <scope>NUCLEOTIDE SEQUENCE</scope>
    <source>
        <strain evidence="1">FP105234-sp</strain>
    </source>
</reference>
<dbReference type="EMBL" id="MU275925">
    <property type="protein sequence ID" value="KAI0046457.1"/>
    <property type="molecule type" value="Genomic_DNA"/>
</dbReference>
<organism evidence="1 2">
    <name type="scientific">Auriscalpium vulgare</name>
    <dbReference type="NCBI Taxonomy" id="40419"/>
    <lineage>
        <taxon>Eukaryota</taxon>
        <taxon>Fungi</taxon>
        <taxon>Dikarya</taxon>
        <taxon>Basidiomycota</taxon>
        <taxon>Agaricomycotina</taxon>
        <taxon>Agaricomycetes</taxon>
        <taxon>Russulales</taxon>
        <taxon>Auriscalpiaceae</taxon>
        <taxon>Auriscalpium</taxon>
    </lineage>
</organism>
<comment type="caution">
    <text evidence="1">The sequence shown here is derived from an EMBL/GenBank/DDBJ whole genome shotgun (WGS) entry which is preliminary data.</text>
</comment>
<proteinExistence type="predicted"/>
<sequence>MVHQVSAFDRALDEYFKGLPAESKKSKFIEHCLNSDAKGPEAINDLIQKEKAKNTLSGPVSRLFQRITHALKDYSEVIGQIVSVQPIPAAIIWGALKIIVEGAARWRDMLDTIKTGLRTLTDQINRLTDYENLYSTSSERLRETLVRFFKHMIDFWYRVHKECHRTRLSTIGHSMTSSASQKLSGIVEDIEYDVTSILQEADICQAKMMKDEAEKSQEDRIVRSDWRNKQNAVNHVQLCQLVRAHLTTEMSGTNLKYHEHKLQHQQEGTCSWLLNNRDYAAWKNPNCPEQRHLCLSGRLGCGKSMLSSFAIRDVQKSAAAAYYFCQFSQPCDSPYELLRLLTLQLFNAYVAQRLPVDAFISGQFCDSKSSEDLHELIRELVKNLTPTYFFIDGLDEAQGSSHYHVSAVVNFLVNLCDQSDGRVRLWCTMRHQPRPVDCYDAIIAPSPHLELKITDHTKTDVESYLDAKFLALKARFVADGDESRDYVQLAHNYLKSRADGNFLWAQLMTQNFDGENRIDTVRELKDIVTTAPSELGDLFKSILLRIKPGDRKIASKVIAVVAFARRHLRIEEIREVVLLLTTRGKKNANDFGLRTMSAETFLSKYTALIEFDKDAPDSDSAGTCRLIHSSALDYLVANQDVLATKDSERALHITPFTIADACLRYLTLSQYSKPLQKLLQGDNTHVWRDTDKVSMDDHHFAQYAAKYWARHLEDVKPDAALHRRVEDFVTGPTFQTCIQMQTLWVQGKFDVYCVLGRPSLLRVLPNWFIRDNARKTLSKHWNDYRLLLHNWQEFLSCGGCHDFNPECKSLAYRGEVDRLWWAALGPGHIFSRFQSRYTSFRLAEDSDDGDVGHGERFEALSVVDGRITTLRLSSWDHTQRVLEFICERWIACDSSSAPTLRTKQIIRTDEAATNWCMYAKRSTEEAVQLVARPTMFSEDGGLLRIGAQLFYLDDKHHYQPLTRADAKDNGCPSYFEEFSGRGSLVAIGSRAFTTARELQTTDRTFGDFGKDFARMERVVCEDDGFYGVDSDEGDELSDGSSDSDSVEEGYESWSEGSSDTEEDLDSDFDEDEGPASSSDDDDTEDEEQDSTSEEEDTKSETSEDLPPLSINATAELLRALKSQPDLDSDDEEGIWGLEVDAHLGTFTGHVHPALKEGSASREPEILLTIFDTSAGGSPKKVFQYSHSLSFMLYASPPVMHPNKSLVVWPLGAGDMLFADFIANTYFVRKLRPSAPRTRHISVKLRFSRCGQYLHIASLEAQTPKSRRRPPRPRPTESQPLPELRIFLLLSTYRLSSRNHTRSPPTLVHRVKVDLGGHEALSVLRLPFTFTWTESDLFVTHSTNILAVNRISLYRRANMCAQKTQNVLVPKNTTFLPDTAAAREVHFVPPADGRQACVIVGSESRTGNIAFINLPSQPEMQLAAEVTDAMTGGDRRGMLSPPVGCYLKDEDLGEWVRSEDVPVPKGRGVCKLDRRKEKFDPDDDCDVEPYLRFV</sequence>
<gene>
    <name evidence="1" type="ORF">FA95DRAFT_1371839</name>
</gene>
<dbReference type="Proteomes" id="UP000814033">
    <property type="component" value="Unassembled WGS sequence"/>
</dbReference>
<accession>A0ACB8RRE8</accession>
<evidence type="ECO:0000313" key="2">
    <source>
        <dbReference type="Proteomes" id="UP000814033"/>
    </source>
</evidence>